<reference evidence="1" key="1">
    <citation type="submission" date="2021-05" db="EMBL/GenBank/DDBJ databases">
        <authorList>
            <person name="Alioto T."/>
            <person name="Alioto T."/>
            <person name="Gomez Garrido J."/>
        </authorList>
    </citation>
    <scope>NUCLEOTIDE SEQUENCE</scope>
</reference>
<evidence type="ECO:0000313" key="1">
    <source>
        <dbReference type="EMBL" id="CAG6617375.1"/>
    </source>
</evidence>
<protein>
    <submittedName>
        <fullName evidence="1">Uncharacterized protein</fullName>
    </submittedName>
</protein>
<dbReference type="EMBL" id="HBUF01038619">
    <property type="protein sequence ID" value="CAG6617375.1"/>
    <property type="molecule type" value="Transcribed_RNA"/>
</dbReference>
<dbReference type="AlphaFoldDB" id="A0A8D8LVF0"/>
<accession>A0A8D8LVF0</accession>
<sequence>MPNKDLTIAKGESPKRVDNLLPGYTFQRVSRYTLLASIQSPKVAKDDITSQVKHWKLGSWTSWKKKNRDCMTLEDKKLKKTECVFFVVFFKFTLPRYLN</sequence>
<organism evidence="1">
    <name type="scientific">Cacopsylla melanoneura</name>
    <dbReference type="NCBI Taxonomy" id="428564"/>
    <lineage>
        <taxon>Eukaryota</taxon>
        <taxon>Metazoa</taxon>
        <taxon>Ecdysozoa</taxon>
        <taxon>Arthropoda</taxon>
        <taxon>Hexapoda</taxon>
        <taxon>Insecta</taxon>
        <taxon>Pterygota</taxon>
        <taxon>Neoptera</taxon>
        <taxon>Paraneoptera</taxon>
        <taxon>Hemiptera</taxon>
        <taxon>Sternorrhyncha</taxon>
        <taxon>Psylloidea</taxon>
        <taxon>Psyllidae</taxon>
        <taxon>Psyllinae</taxon>
        <taxon>Cacopsylla</taxon>
    </lineage>
</organism>
<name>A0A8D8LVF0_9HEMI</name>
<proteinExistence type="predicted"/>